<evidence type="ECO:0000313" key="1">
    <source>
        <dbReference type="EMBL" id="KAG5635863.1"/>
    </source>
</evidence>
<evidence type="ECO:0000313" key="2">
    <source>
        <dbReference type="Proteomes" id="UP000717328"/>
    </source>
</evidence>
<sequence>MSATTALDLHSLAVLINYERTSGPFRDPHSRLKEIASPEGRFASILSDNYWPGLAVSHPKYGFFLLVDDATHTSEDDDGDLPSNFLWSQADSSLSRLKAHELETIFYQVRGHDACYHTIGIFQHLADMYPPNQPLRIRLHNGTDFTTSTSHRDRSILEYKLYHPKQTTLSITGTLPANTSGRVAIHTTARYTGLKTEMKHAVWEFFAEDGESVILDIASMQFGAHGRGKTEDFFVLDTIDGWHGFLGKIVGGCEHFRSSDRINPSPDPTTEEWIQKVAARVKERWDARQTEHWCALCGKPGFKKRCGRCSEAHSKAAWKKRHKKWCGSVEESTES</sequence>
<organism evidence="1 2">
    <name type="scientific">Sphagnurus paluster</name>
    <dbReference type="NCBI Taxonomy" id="117069"/>
    <lineage>
        <taxon>Eukaryota</taxon>
        <taxon>Fungi</taxon>
        <taxon>Dikarya</taxon>
        <taxon>Basidiomycota</taxon>
        <taxon>Agaricomycotina</taxon>
        <taxon>Agaricomycetes</taxon>
        <taxon>Agaricomycetidae</taxon>
        <taxon>Agaricales</taxon>
        <taxon>Tricholomatineae</taxon>
        <taxon>Lyophyllaceae</taxon>
        <taxon>Sphagnurus</taxon>
    </lineage>
</organism>
<protein>
    <recommendedName>
        <fullName evidence="3">MYND-type domain-containing protein</fullName>
    </recommendedName>
</protein>
<proteinExistence type="predicted"/>
<evidence type="ECO:0008006" key="3">
    <source>
        <dbReference type="Google" id="ProtNLM"/>
    </source>
</evidence>
<gene>
    <name evidence="1" type="ORF">H0H81_009846</name>
</gene>
<keyword evidence="2" id="KW-1185">Reference proteome</keyword>
<dbReference type="Proteomes" id="UP000717328">
    <property type="component" value="Unassembled WGS sequence"/>
</dbReference>
<dbReference type="AlphaFoldDB" id="A0A9P7K3X6"/>
<reference evidence="1" key="2">
    <citation type="submission" date="2021-10" db="EMBL/GenBank/DDBJ databases">
        <title>Phylogenomics reveals ancestral predisposition of the termite-cultivated fungus Termitomyces towards a domesticated lifestyle.</title>
        <authorList>
            <person name="Auxier B."/>
            <person name="Grum-Grzhimaylo A."/>
            <person name="Cardenas M.E."/>
            <person name="Lodge J.D."/>
            <person name="Laessoe T."/>
            <person name="Pedersen O."/>
            <person name="Smith M.E."/>
            <person name="Kuyper T.W."/>
            <person name="Franco-Molano E.A."/>
            <person name="Baroni T.J."/>
            <person name="Aanen D.K."/>
        </authorList>
    </citation>
    <scope>NUCLEOTIDE SEQUENCE</scope>
    <source>
        <strain evidence="1">D49</strain>
    </source>
</reference>
<name>A0A9P7K3X6_9AGAR</name>
<comment type="caution">
    <text evidence="1">The sequence shown here is derived from an EMBL/GenBank/DDBJ whole genome shotgun (WGS) entry which is preliminary data.</text>
</comment>
<dbReference type="EMBL" id="JABCKI010006011">
    <property type="protein sequence ID" value="KAG5635863.1"/>
    <property type="molecule type" value="Genomic_DNA"/>
</dbReference>
<dbReference type="OrthoDB" id="432970at2759"/>
<reference evidence="1" key="1">
    <citation type="submission" date="2021-02" db="EMBL/GenBank/DDBJ databases">
        <authorList>
            <person name="Nieuwenhuis M."/>
            <person name="Van De Peppel L.J.J."/>
        </authorList>
    </citation>
    <scope>NUCLEOTIDE SEQUENCE</scope>
    <source>
        <strain evidence="1">D49</strain>
    </source>
</reference>
<accession>A0A9P7K3X6</accession>